<comment type="similarity">
    <text evidence="1">Belongs to the glycosyltransferase 2 family.</text>
</comment>
<comment type="caution">
    <text evidence="5">The sequence shown here is derived from an EMBL/GenBank/DDBJ whole genome shotgun (WGS) entry which is preliminary data.</text>
</comment>
<dbReference type="Gene3D" id="3.90.550.10">
    <property type="entry name" value="Spore Coat Polysaccharide Biosynthesis Protein SpsA, Chain A"/>
    <property type="match status" value="1"/>
</dbReference>
<protein>
    <submittedName>
        <fullName evidence="5">Glycosyltransferase</fullName>
    </submittedName>
</protein>
<dbReference type="AlphaFoldDB" id="A0A967B2K3"/>
<dbReference type="Proteomes" id="UP000597459">
    <property type="component" value="Unassembled WGS sequence"/>
</dbReference>
<keyword evidence="2" id="KW-0328">Glycosyltransferase</keyword>
<dbReference type="RefSeq" id="WP_264806230.1">
    <property type="nucleotide sequence ID" value="NZ_WOTH01000001.1"/>
</dbReference>
<dbReference type="SUPFAM" id="SSF53448">
    <property type="entry name" value="Nucleotide-diphospho-sugar transferases"/>
    <property type="match status" value="1"/>
</dbReference>
<evidence type="ECO:0000256" key="1">
    <source>
        <dbReference type="ARBA" id="ARBA00006739"/>
    </source>
</evidence>
<evidence type="ECO:0000256" key="2">
    <source>
        <dbReference type="ARBA" id="ARBA00022676"/>
    </source>
</evidence>
<dbReference type="CDD" id="cd02526">
    <property type="entry name" value="GT2_RfbF_like"/>
    <property type="match status" value="1"/>
</dbReference>
<evidence type="ECO:0000259" key="4">
    <source>
        <dbReference type="Pfam" id="PF00535"/>
    </source>
</evidence>
<evidence type="ECO:0000256" key="3">
    <source>
        <dbReference type="ARBA" id="ARBA00022679"/>
    </source>
</evidence>
<evidence type="ECO:0000313" key="6">
    <source>
        <dbReference type="Proteomes" id="UP000597459"/>
    </source>
</evidence>
<dbReference type="PANTHER" id="PTHR43179:SF12">
    <property type="entry name" value="GALACTOFURANOSYLTRANSFERASE GLFT2"/>
    <property type="match status" value="1"/>
</dbReference>
<dbReference type="EMBL" id="WOTH01000001">
    <property type="protein sequence ID" value="NHO52557.1"/>
    <property type="molecule type" value="Genomic_DNA"/>
</dbReference>
<keyword evidence="3" id="KW-0808">Transferase</keyword>
<keyword evidence="6" id="KW-1185">Reference proteome</keyword>
<name>A0A967B2K3_9PROT</name>
<dbReference type="Pfam" id="PF00535">
    <property type="entry name" value="Glycos_transf_2"/>
    <property type="match status" value="1"/>
</dbReference>
<proteinExistence type="inferred from homology"/>
<sequence>MILNGNLPNSCEAATPSGRVACIVITYNPDMDLLRASLDALRDEPCSVTVVDNGSPNIAELRHEIDRHDVTLVALGSNEGIASAQNHGIRLQADADFVFLLDQDTVTPPGIIATLLNDAHHLHMEGLHLAAIGLPYRDYYTGRPAAAFRTMDGQIRRLDLSGDTGRFAETDFVIASGSFIPMATLKDVGMMEEDLFIDLVDLEWCLRATNAGYRCVLSLSHAISHRIGDRRARLFGRSITMHAPIRNYYFTRNCLLLAQRSYIPMCWKRYFLSRASFSLLAFVLVGDARLTRLRFMLRALHDGMKRCGGPYGKTVKIRHEKALP</sequence>
<dbReference type="GO" id="GO:0016757">
    <property type="term" value="F:glycosyltransferase activity"/>
    <property type="evidence" value="ECO:0007669"/>
    <property type="project" value="UniProtKB-KW"/>
</dbReference>
<dbReference type="PANTHER" id="PTHR43179">
    <property type="entry name" value="RHAMNOSYLTRANSFERASE WBBL"/>
    <property type="match status" value="1"/>
</dbReference>
<dbReference type="InterPro" id="IPR029044">
    <property type="entry name" value="Nucleotide-diphossugar_trans"/>
</dbReference>
<accession>A0A967B2K3</accession>
<feature type="domain" description="Glycosyltransferase 2-like" evidence="4">
    <location>
        <begin position="23"/>
        <end position="120"/>
    </location>
</feature>
<organism evidence="5 6">
    <name type="scientific">Acetobacter estunensis</name>
    <dbReference type="NCBI Taxonomy" id="104097"/>
    <lineage>
        <taxon>Bacteria</taxon>
        <taxon>Pseudomonadati</taxon>
        <taxon>Pseudomonadota</taxon>
        <taxon>Alphaproteobacteria</taxon>
        <taxon>Acetobacterales</taxon>
        <taxon>Acetobacteraceae</taxon>
        <taxon>Acetobacter</taxon>
    </lineage>
</organism>
<dbReference type="InterPro" id="IPR001173">
    <property type="entry name" value="Glyco_trans_2-like"/>
</dbReference>
<gene>
    <name evidence="5" type="ORF">GOB87_01070</name>
</gene>
<reference evidence="5" key="1">
    <citation type="submission" date="2019-11" db="EMBL/GenBank/DDBJ databases">
        <title>Description of new Acetobacter species.</title>
        <authorList>
            <person name="Cleenwerck I."/>
            <person name="Sombolestani A.S."/>
        </authorList>
    </citation>
    <scope>NUCLEOTIDE SEQUENCE</scope>
    <source>
        <strain evidence="5">LMG 1626</strain>
    </source>
</reference>
<evidence type="ECO:0000313" key="5">
    <source>
        <dbReference type="EMBL" id="NHO52557.1"/>
    </source>
</evidence>